<reference evidence="2 3" key="1">
    <citation type="journal article" date="2015" name="Genome Announc.">
        <title>Expanding the biotechnology potential of lactobacilli through comparative genomics of 213 strains and associated genera.</title>
        <authorList>
            <person name="Sun Z."/>
            <person name="Harris H.M."/>
            <person name="McCann A."/>
            <person name="Guo C."/>
            <person name="Argimon S."/>
            <person name="Zhang W."/>
            <person name="Yang X."/>
            <person name="Jeffery I.B."/>
            <person name="Cooney J.C."/>
            <person name="Kagawa T.F."/>
            <person name="Liu W."/>
            <person name="Song Y."/>
            <person name="Salvetti E."/>
            <person name="Wrobel A."/>
            <person name="Rasinkangas P."/>
            <person name="Parkhill J."/>
            <person name="Rea M.C."/>
            <person name="O'Sullivan O."/>
            <person name="Ritari J."/>
            <person name="Douillard F.P."/>
            <person name="Paul Ross R."/>
            <person name="Yang R."/>
            <person name="Briner A.E."/>
            <person name="Felis G.E."/>
            <person name="de Vos W.M."/>
            <person name="Barrangou R."/>
            <person name="Klaenhammer T.R."/>
            <person name="Caufield P.W."/>
            <person name="Cui Y."/>
            <person name="Zhang H."/>
            <person name="O'Toole P.W."/>
        </authorList>
    </citation>
    <scope>NUCLEOTIDE SEQUENCE [LARGE SCALE GENOMIC DNA]</scope>
    <source>
        <strain evidence="2 3">DSM 20178</strain>
    </source>
</reference>
<name>A0A0R1ETN2_LACZE</name>
<dbReference type="eggNOG" id="COG2508">
    <property type="taxonomic scope" value="Bacteria"/>
</dbReference>
<dbReference type="RefSeq" id="WP_010493577.1">
    <property type="nucleotide sequence ID" value="NZ_AZCT01000005.1"/>
</dbReference>
<protein>
    <submittedName>
        <fullName evidence="2">Polyketide synthase expression regulator</fullName>
    </submittedName>
</protein>
<dbReference type="InterPro" id="IPR042070">
    <property type="entry name" value="PucR_C-HTH_sf"/>
</dbReference>
<comment type="caution">
    <text evidence="2">The sequence shown here is derived from an EMBL/GenBank/DDBJ whole genome shotgun (WGS) entry which is preliminary data.</text>
</comment>
<dbReference type="Gene3D" id="1.10.10.2840">
    <property type="entry name" value="PucR C-terminal helix-turn-helix domain"/>
    <property type="match status" value="1"/>
</dbReference>
<organism evidence="2 3">
    <name type="scientific">Lacticaseibacillus zeae DSM 20178 = KCTC 3804</name>
    <dbReference type="NCBI Taxonomy" id="1423816"/>
    <lineage>
        <taxon>Bacteria</taxon>
        <taxon>Bacillati</taxon>
        <taxon>Bacillota</taxon>
        <taxon>Bacilli</taxon>
        <taxon>Lactobacillales</taxon>
        <taxon>Lactobacillaceae</taxon>
        <taxon>Lacticaseibacillus</taxon>
    </lineage>
</organism>
<sequence>MKLKTFLHRLETTMPIIVNNIAANPEVTNMYLDPIPVSKGASDVIHVTVSPQNKIQMTVYLDGCIKPVTCAQLPNASAEQLTQLFDRASSLLAPTAELQDQLTQLAIKAITVDFKTIFDQSARALNNPLVIVNLLGQVVLKAVPNPANRQQLTTVLNASQLSLPLKHLHVVSNSSQIIMPTSNGLHLPLLFLPLAYHNDALGYLIMPALTTAINAIQIAKVNGQIKVIISSLVKNRVMPTAASKRDYLLTMLLTEQQTTTFAAQFARENATLPASMVLIKAEPQAGQSLASLKERLKYLLTPLFSQVLITIYHHHCLVLISIDLPTYNSYPFKAKLIDVANRADCRLIVSNQYTHPEDTIAAYAVCRRTAKLKLPHTPVVFCEDAFFDLLLAQVDHVEILPFFINPAVKTLMAYDADNKTELVRTLDAYLEYGENLTHTEKHLYIHFNTLRYRLNHISELTGLDLKDAETCFKLGASFKVRRYLEHRQLLTHHPK</sequence>
<dbReference type="Proteomes" id="UP000051984">
    <property type="component" value="Unassembled WGS sequence"/>
</dbReference>
<feature type="domain" description="PucR C-terminal helix-turn-helix" evidence="1">
    <location>
        <begin position="422"/>
        <end position="479"/>
    </location>
</feature>
<evidence type="ECO:0000313" key="2">
    <source>
        <dbReference type="EMBL" id="KRK12661.1"/>
    </source>
</evidence>
<dbReference type="Pfam" id="PF13556">
    <property type="entry name" value="HTH_30"/>
    <property type="match status" value="1"/>
</dbReference>
<gene>
    <name evidence="2" type="ORF">FD51_GL002541</name>
</gene>
<dbReference type="PATRIC" id="fig|1423816.3.peg.2642"/>
<dbReference type="InterPro" id="IPR025736">
    <property type="entry name" value="PucR_C-HTH_dom"/>
</dbReference>
<dbReference type="EMBL" id="AZCT01000005">
    <property type="protein sequence ID" value="KRK12661.1"/>
    <property type="molecule type" value="Genomic_DNA"/>
</dbReference>
<dbReference type="PANTHER" id="PTHR33744">
    <property type="entry name" value="CARBOHYDRATE DIACID REGULATOR"/>
    <property type="match status" value="1"/>
</dbReference>
<dbReference type="AlphaFoldDB" id="A0A0R1ETN2"/>
<evidence type="ECO:0000313" key="3">
    <source>
        <dbReference type="Proteomes" id="UP000051984"/>
    </source>
</evidence>
<dbReference type="PANTHER" id="PTHR33744:SF15">
    <property type="entry name" value="CARBOHYDRATE DIACID REGULATOR"/>
    <property type="match status" value="1"/>
</dbReference>
<evidence type="ECO:0000259" key="1">
    <source>
        <dbReference type="Pfam" id="PF13556"/>
    </source>
</evidence>
<dbReference type="InterPro" id="IPR051448">
    <property type="entry name" value="CdaR-like_regulators"/>
</dbReference>
<accession>A0A0R1ETN2</accession>
<proteinExistence type="predicted"/>